<name>A0A7G9GQ04_9FIRM</name>
<keyword evidence="2" id="KW-0813">Transport</keyword>
<keyword evidence="4" id="KW-0762">Sugar transport</keyword>
<organism evidence="10 11">
    <name type="scientific">[Eubacterium] hominis</name>
    <dbReference type="NCBI Taxonomy" id="2764325"/>
    <lineage>
        <taxon>Bacteria</taxon>
        <taxon>Bacillati</taxon>
        <taxon>Bacillota</taxon>
        <taxon>Erysipelotrichia</taxon>
        <taxon>Erysipelotrichales</taxon>
        <taxon>Erysipelotrichaceae</taxon>
        <taxon>Amedibacillus</taxon>
    </lineage>
</organism>
<feature type="transmembrane region" description="Helical" evidence="9">
    <location>
        <begin position="182"/>
        <end position="202"/>
    </location>
</feature>
<keyword evidence="6 9" id="KW-0812">Transmembrane</keyword>
<dbReference type="GO" id="GO:0005886">
    <property type="term" value="C:plasma membrane"/>
    <property type="evidence" value="ECO:0007669"/>
    <property type="project" value="UniProtKB-SubCell"/>
</dbReference>
<keyword evidence="7 9" id="KW-1133">Transmembrane helix</keyword>
<accession>A0A7G9GQ04</accession>
<evidence type="ECO:0000256" key="5">
    <source>
        <dbReference type="ARBA" id="ARBA00022683"/>
    </source>
</evidence>
<dbReference type="GO" id="GO:0009401">
    <property type="term" value="P:phosphoenolpyruvate-dependent sugar phosphotransferase system"/>
    <property type="evidence" value="ECO:0007669"/>
    <property type="project" value="UniProtKB-KW"/>
</dbReference>
<gene>
    <name evidence="10" type="ORF">H9Q80_02730</name>
</gene>
<dbReference type="Pfam" id="PF03609">
    <property type="entry name" value="EII-Sor"/>
    <property type="match status" value="1"/>
</dbReference>
<evidence type="ECO:0000256" key="9">
    <source>
        <dbReference type="SAM" id="Phobius"/>
    </source>
</evidence>
<dbReference type="PROSITE" id="PS51106">
    <property type="entry name" value="PTS_EIIC_TYPE_4"/>
    <property type="match status" value="1"/>
</dbReference>
<keyword evidence="11" id="KW-1185">Reference proteome</keyword>
<evidence type="ECO:0000256" key="7">
    <source>
        <dbReference type="ARBA" id="ARBA00022989"/>
    </source>
</evidence>
<dbReference type="EMBL" id="CP060636">
    <property type="protein sequence ID" value="QNM12886.1"/>
    <property type="molecule type" value="Genomic_DNA"/>
</dbReference>
<proteinExistence type="predicted"/>
<feature type="transmembrane region" description="Helical" evidence="9">
    <location>
        <begin position="6"/>
        <end position="27"/>
    </location>
</feature>
<dbReference type="AlphaFoldDB" id="A0A7G9GQ04"/>
<evidence type="ECO:0000256" key="8">
    <source>
        <dbReference type="ARBA" id="ARBA00023136"/>
    </source>
</evidence>
<comment type="subcellular location">
    <subcellularLocation>
        <location evidence="1">Cell membrane</location>
        <topology evidence="1">Multi-pass membrane protein</topology>
    </subcellularLocation>
</comment>
<dbReference type="Proteomes" id="UP000515856">
    <property type="component" value="Chromosome"/>
</dbReference>
<evidence type="ECO:0000256" key="1">
    <source>
        <dbReference type="ARBA" id="ARBA00004651"/>
    </source>
</evidence>
<sequence length="263" mass="27601">MDITIIQAILIGLWTAFCYAGMLWGIYTNRAIVLSFGVGVILGNIPIALECGAIAELAFMGFGVGAGGTVPPNPIGPGIIGTLMAITMPGDVTPESALSLSLPFAVAIQFLQTAIYTVRAGAPEGAANSLKKHNFKAFKRGANMTVWLFAIVGFILGFLGAFSMDTLSNLVALVPKWLLDGLTVAGGMLPAIGFAMIMSVMLKKEFIPFALLGYILAGFLKLPVIGIALVGAVFALKHYNETEKAAANPAGAPTQEVEHDDWI</sequence>
<evidence type="ECO:0000256" key="2">
    <source>
        <dbReference type="ARBA" id="ARBA00022448"/>
    </source>
</evidence>
<feature type="transmembrane region" description="Helical" evidence="9">
    <location>
        <begin position="141"/>
        <end position="162"/>
    </location>
</feature>
<keyword evidence="5" id="KW-0598">Phosphotransferase system</keyword>
<keyword evidence="8 9" id="KW-0472">Membrane</keyword>
<dbReference type="RefSeq" id="WP_117454034.1">
    <property type="nucleotide sequence ID" value="NZ_CP060636.1"/>
</dbReference>
<dbReference type="InterPro" id="IPR050303">
    <property type="entry name" value="GatZ_KbaZ_carbometab"/>
</dbReference>
<dbReference type="KEGG" id="ehn:H9Q80_02730"/>
<evidence type="ECO:0000313" key="10">
    <source>
        <dbReference type="EMBL" id="QNM12886.1"/>
    </source>
</evidence>
<evidence type="ECO:0000256" key="3">
    <source>
        <dbReference type="ARBA" id="ARBA00022475"/>
    </source>
</evidence>
<protein>
    <submittedName>
        <fullName evidence="10">PTS mannose/fructose/sorbose/N-acetylgalactosamine transporter subunit IIC</fullName>
    </submittedName>
</protein>
<feature type="transmembrane region" description="Helical" evidence="9">
    <location>
        <begin position="209"/>
        <end position="236"/>
    </location>
</feature>
<evidence type="ECO:0000313" key="11">
    <source>
        <dbReference type="Proteomes" id="UP000515856"/>
    </source>
</evidence>
<reference evidence="10 11" key="1">
    <citation type="submission" date="2020-08" db="EMBL/GenBank/DDBJ databases">
        <authorList>
            <person name="Liu C."/>
            <person name="Sun Q."/>
        </authorList>
    </citation>
    <scope>NUCLEOTIDE SEQUENCE [LARGE SCALE GENOMIC DNA]</scope>
    <source>
        <strain evidence="10 11">NSJ-61</strain>
    </source>
</reference>
<evidence type="ECO:0000256" key="4">
    <source>
        <dbReference type="ARBA" id="ARBA00022597"/>
    </source>
</evidence>
<keyword evidence="3" id="KW-1003">Cell membrane</keyword>
<dbReference type="PANTHER" id="PTHR32502:SF8">
    <property type="entry name" value="N-ACETYLGALACTOSAMINE PERMEASE IIC COMPONENT 1"/>
    <property type="match status" value="1"/>
</dbReference>
<evidence type="ECO:0000256" key="6">
    <source>
        <dbReference type="ARBA" id="ARBA00022692"/>
    </source>
</evidence>
<dbReference type="InterPro" id="IPR004700">
    <property type="entry name" value="PTS_IIC_man"/>
</dbReference>
<dbReference type="PANTHER" id="PTHR32502">
    <property type="entry name" value="N-ACETYLGALACTOSAMINE PERMEASE II COMPONENT-RELATED"/>
    <property type="match status" value="1"/>
</dbReference>